<comment type="caution">
    <text evidence="5">The sequence shown here is derived from an EMBL/GenBank/DDBJ whole genome shotgun (WGS) entry which is preliminary data.</text>
</comment>
<dbReference type="PANTHER" id="PTHR43537:SF5">
    <property type="entry name" value="UXU OPERON TRANSCRIPTIONAL REGULATOR"/>
    <property type="match status" value="1"/>
</dbReference>
<keyword evidence="3" id="KW-0804">Transcription</keyword>
<proteinExistence type="predicted"/>
<name>A0ABS5PRF9_9FIRM</name>
<protein>
    <submittedName>
        <fullName evidence="5">GntR family transcriptional regulator</fullName>
    </submittedName>
</protein>
<dbReference type="PROSITE" id="PS50949">
    <property type="entry name" value="HTH_GNTR"/>
    <property type="match status" value="1"/>
</dbReference>
<dbReference type="PRINTS" id="PR00035">
    <property type="entry name" value="HTHGNTR"/>
</dbReference>
<reference evidence="5 6" key="1">
    <citation type="submission" date="2021-05" db="EMBL/GenBank/DDBJ databases">
        <title>Fusibacter ferrireducens sp. nov., an anaerobic, sulfur- and Fe-reducing bacterium isolated from the mangrove sediment.</title>
        <authorList>
            <person name="Qiu D."/>
        </authorList>
    </citation>
    <scope>NUCLEOTIDE SEQUENCE [LARGE SCALE GENOMIC DNA]</scope>
    <source>
        <strain evidence="5 6">DSM 12116</strain>
    </source>
</reference>
<dbReference type="InterPro" id="IPR000524">
    <property type="entry name" value="Tscrpt_reg_HTH_GntR"/>
</dbReference>
<gene>
    <name evidence="5" type="ORF">KHM83_13800</name>
</gene>
<evidence type="ECO:0000313" key="6">
    <source>
        <dbReference type="Proteomes" id="UP000746471"/>
    </source>
</evidence>
<dbReference type="SMART" id="SM00345">
    <property type="entry name" value="HTH_GNTR"/>
    <property type="match status" value="1"/>
</dbReference>
<dbReference type="CDD" id="cd07377">
    <property type="entry name" value="WHTH_GntR"/>
    <property type="match status" value="1"/>
</dbReference>
<accession>A0ABS5PRF9</accession>
<dbReference type="InterPro" id="IPR036390">
    <property type="entry name" value="WH_DNA-bd_sf"/>
</dbReference>
<dbReference type="InterPro" id="IPR036388">
    <property type="entry name" value="WH-like_DNA-bd_sf"/>
</dbReference>
<dbReference type="EMBL" id="JAHBCL010000024">
    <property type="protein sequence ID" value="MBS7527753.1"/>
    <property type="molecule type" value="Genomic_DNA"/>
</dbReference>
<keyword evidence="2" id="KW-0238">DNA-binding</keyword>
<dbReference type="Gene3D" id="1.10.10.10">
    <property type="entry name" value="Winged helix-like DNA-binding domain superfamily/Winged helix DNA-binding domain"/>
    <property type="match status" value="1"/>
</dbReference>
<dbReference type="Proteomes" id="UP000746471">
    <property type="component" value="Unassembled WGS sequence"/>
</dbReference>
<dbReference type="Pfam" id="PF00392">
    <property type="entry name" value="GntR"/>
    <property type="match status" value="1"/>
</dbReference>
<keyword evidence="6" id="KW-1185">Reference proteome</keyword>
<evidence type="ECO:0000256" key="2">
    <source>
        <dbReference type="ARBA" id="ARBA00023125"/>
    </source>
</evidence>
<dbReference type="SUPFAM" id="SSF46785">
    <property type="entry name" value="Winged helix' DNA-binding domain"/>
    <property type="match status" value="1"/>
</dbReference>
<feature type="domain" description="HTH gntR-type" evidence="4">
    <location>
        <begin position="5"/>
        <end position="73"/>
    </location>
</feature>
<organism evidence="5 6">
    <name type="scientific">Fusibacter paucivorans</name>
    <dbReference type="NCBI Taxonomy" id="76009"/>
    <lineage>
        <taxon>Bacteria</taxon>
        <taxon>Bacillati</taxon>
        <taxon>Bacillota</taxon>
        <taxon>Clostridia</taxon>
        <taxon>Eubacteriales</taxon>
        <taxon>Eubacteriales Family XII. Incertae Sedis</taxon>
        <taxon>Fusibacter</taxon>
    </lineage>
</organism>
<evidence type="ECO:0000313" key="5">
    <source>
        <dbReference type="EMBL" id="MBS7527753.1"/>
    </source>
</evidence>
<evidence type="ECO:0000259" key="4">
    <source>
        <dbReference type="PROSITE" id="PS50949"/>
    </source>
</evidence>
<evidence type="ECO:0000256" key="3">
    <source>
        <dbReference type="ARBA" id="ARBA00023163"/>
    </source>
</evidence>
<evidence type="ECO:0000256" key="1">
    <source>
        <dbReference type="ARBA" id="ARBA00023015"/>
    </source>
</evidence>
<sequence>MYQKLLLSEKIVENITDLIVKGYYKPGDKLPNELDMSSELGISRASLREAFKILESRNIIEVRRGIGTFIASMPGLSDDPLGSRFINEETNKSDSLRILTFIGEMLIEKYEYLDVSGREALDEQLKQAALWQVVTASKLYRHVLALLSEIAVLTGSDYLRRLWRIHTLTAERLFRDDQKSVDDQLSGFYKQFEIALQHQDITAACAAFKGIINTMR</sequence>
<keyword evidence="1" id="KW-0805">Transcription regulation</keyword>
<dbReference type="PANTHER" id="PTHR43537">
    <property type="entry name" value="TRANSCRIPTIONAL REGULATOR, GNTR FAMILY"/>
    <property type="match status" value="1"/>
</dbReference>
<dbReference type="RefSeq" id="WP_213237610.1">
    <property type="nucleotide sequence ID" value="NZ_JAHBCL010000024.1"/>
</dbReference>